<dbReference type="Gene3D" id="1.20.120.1220">
    <property type="match status" value="1"/>
</dbReference>
<name>A0AAW4W219_9FIRM</name>
<comment type="subcellular location">
    <subcellularLocation>
        <location evidence="1">Cell membrane</location>
        <topology evidence="1">Multi-pass membrane protein</topology>
    </subcellularLocation>
</comment>
<feature type="transmembrane region" description="Helical" evidence="7">
    <location>
        <begin position="229"/>
        <end position="252"/>
    </location>
</feature>
<dbReference type="RefSeq" id="WP_227600256.1">
    <property type="nucleotide sequence ID" value="NZ_JAJEPX010000006.1"/>
</dbReference>
<evidence type="ECO:0000256" key="5">
    <source>
        <dbReference type="ARBA" id="ARBA00022989"/>
    </source>
</evidence>
<evidence type="ECO:0000259" key="8">
    <source>
        <dbReference type="Pfam" id="PF01478"/>
    </source>
</evidence>
<comment type="similarity">
    <text evidence="2">Belongs to the peptidase A24 family.</text>
</comment>
<dbReference type="EMBL" id="JAJEPX010000006">
    <property type="protein sequence ID" value="MCC2176213.1"/>
    <property type="molecule type" value="Genomic_DNA"/>
</dbReference>
<keyword evidence="6 7" id="KW-0472">Membrane</keyword>
<dbReference type="Pfam" id="PF01478">
    <property type="entry name" value="Peptidase_A24"/>
    <property type="match status" value="1"/>
</dbReference>
<dbReference type="GO" id="GO:0006465">
    <property type="term" value="P:signal peptide processing"/>
    <property type="evidence" value="ECO:0007669"/>
    <property type="project" value="TreeGrafter"/>
</dbReference>
<keyword evidence="11" id="KW-1185">Reference proteome</keyword>
<evidence type="ECO:0000256" key="2">
    <source>
        <dbReference type="ARBA" id="ARBA00005801"/>
    </source>
</evidence>
<dbReference type="InterPro" id="IPR000045">
    <property type="entry name" value="Prepilin_IV_endopep_pep"/>
</dbReference>
<evidence type="ECO:0000313" key="11">
    <source>
        <dbReference type="Proteomes" id="UP001298753"/>
    </source>
</evidence>
<evidence type="ECO:0000256" key="4">
    <source>
        <dbReference type="ARBA" id="ARBA00022692"/>
    </source>
</evidence>
<feature type="transmembrane region" description="Helical" evidence="7">
    <location>
        <begin position="197"/>
        <end position="217"/>
    </location>
</feature>
<evidence type="ECO:0000256" key="1">
    <source>
        <dbReference type="ARBA" id="ARBA00004651"/>
    </source>
</evidence>
<dbReference type="AlphaFoldDB" id="A0AAW4W219"/>
<dbReference type="InterPro" id="IPR050882">
    <property type="entry name" value="Prepilin_peptidase/N-MTase"/>
</dbReference>
<reference evidence="10 11" key="1">
    <citation type="submission" date="2021-10" db="EMBL/GenBank/DDBJ databases">
        <title>Anaerobic single-cell dispensing facilitates the cultivation of human gut bacteria.</title>
        <authorList>
            <person name="Afrizal A."/>
        </authorList>
    </citation>
    <scope>NUCLEOTIDE SEQUENCE [LARGE SCALE GENOMIC DNA]</scope>
    <source>
        <strain evidence="10 11">CLA-AA-H270</strain>
    </source>
</reference>
<keyword evidence="5 7" id="KW-1133">Transmembrane helix</keyword>
<evidence type="ECO:0000256" key="7">
    <source>
        <dbReference type="SAM" id="Phobius"/>
    </source>
</evidence>
<feature type="domain" description="Prepilin type IV endopeptidase peptidase" evidence="8">
    <location>
        <begin position="110"/>
        <end position="212"/>
    </location>
</feature>
<sequence>MLYIAYAVLWLLRFALGACVFSFLGVVVWRLPRRESVVKGRSHCPVCGRTLSAAELLPCLSFLLQGGKCRGCGAKIPARDFWIEVLGGLCSCACAYAFGGETAQAALAFAVLGILTVVALMDMDTLEIYDRFPVLLFVCGIAAHILIPSLGIKSRLIGCVIVSVPMLLLALIVPGGFGGGDIKLMFGAGFFLGAKLTVVAAFIGILLGGGFGALLLAQKKANRKSQFAFGPFLCIGIAIAMFFGETIADWYMGLL</sequence>
<dbReference type="Pfam" id="PF06750">
    <property type="entry name" value="A24_N_bact"/>
    <property type="match status" value="1"/>
</dbReference>
<comment type="caution">
    <text evidence="10">The sequence shown here is derived from an EMBL/GenBank/DDBJ whole genome shotgun (WGS) entry which is preliminary data.</text>
</comment>
<keyword evidence="4 7" id="KW-0812">Transmembrane</keyword>
<protein>
    <submittedName>
        <fullName evidence="10">Prepilin peptidase</fullName>
    </submittedName>
</protein>
<evidence type="ECO:0000259" key="9">
    <source>
        <dbReference type="Pfam" id="PF06750"/>
    </source>
</evidence>
<feature type="transmembrane region" description="Helical" evidence="7">
    <location>
        <begin position="156"/>
        <end position="177"/>
    </location>
</feature>
<feature type="transmembrane region" description="Helical" evidence="7">
    <location>
        <begin position="128"/>
        <end position="147"/>
    </location>
</feature>
<feature type="transmembrane region" description="Helical" evidence="7">
    <location>
        <begin position="6"/>
        <end position="31"/>
    </location>
</feature>
<evidence type="ECO:0000313" key="10">
    <source>
        <dbReference type="EMBL" id="MCC2176213.1"/>
    </source>
</evidence>
<keyword evidence="3" id="KW-1003">Cell membrane</keyword>
<proteinExistence type="inferred from homology"/>
<dbReference type="GeneID" id="98661392"/>
<evidence type="ECO:0000256" key="6">
    <source>
        <dbReference type="ARBA" id="ARBA00023136"/>
    </source>
</evidence>
<organism evidence="10 11">
    <name type="scientific">Agathobaculum butyriciproducens</name>
    <dbReference type="NCBI Taxonomy" id="1628085"/>
    <lineage>
        <taxon>Bacteria</taxon>
        <taxon>Bacillati</taxon>
        <taxon>Bacillota</taxon>
        <taxon>Clostridia</taxon>
        <taxon>Eubacteriales</taxon>
        <taxon>Butyricicoccaceae</taxon>
        <taxon>Agathobaculum</taxon>
    </lineage>
</organism>
<gene>
    <name evidence="10" type="ORF">LKD22_03560</name>
</gene>
<feature type="domain" description="Prepilin peptidase A24 N-terminal" evidence="9">
    <location>
        <begin position="16"/>
        <end position="98"/>
    </location>
</feature>
<dbReference type="GO" id="GO:0005886">
    <property type="term" value="C:plasma membrane"/>
    <property type="evidence" value="ECO:0007669"/>
    <property type="project" value="UniProtKB-SubCell"/>
</dbReference>
<dbReference type="PANTHER" id="PTHR30487">
    <property type="entry name" value="TYPE 4 PREPILIN-LIKE PROTEINS LEADER PEPTIDE-PROCESSING ENZYME"/>
    <property type="match status" value="1"/>
</dbReference>
<dbReference type="GO" id="GO:0004190">
    <property type="term" value="F:aspartic-type endopeptidase activity"/>
    <property type="evidence" value="ECO:0007669"/>
    <property type="project" value="InterPro"/>
</dbReference>
<dbReference type="PANTHER" id="PTHR30487:SF0">
    <property type="entry name" value="PREPILIN LEADER PEPTIDASE_N-METHYLTRANSFERASE-RELATED"/>
    <property type="match status" value="1"/>
</dbReference>
<dbReference type="Proteomes" id="UP001298753">
    <property type="component" value="Unassembled WGS sequence"/>
</dbReference>
<dbReference type="InterPro" id="IPR010627">
    <property type="entry name" value="Prepilin_pept_A24_N"/>
</dbReference>
<evidence type="ECO:0000256" key="3">
    <source>
        <dbReference type="ARBA" id="ARBA00022475"/>
    </source>
</evidence>
<accession>A0AAW4W219</accession>
<feature type="transmembrane region" description="Helical" evidence="7">
    <location>
        <begin position="105"/>
        <end position="122"/>
    </location>
</feature>